<feature type="domain" description="UspA" evidence="2">
    <location>
        <begin position="1"/>
        <end position="130"/>
    </location>
</feature>
<proteinExistence type="inferred from homology"/>
<evidence type="ECO:0000256" key="1">
    <source>
        <dbReference type="ARBA" id="ARBA00008791"/>
    </source>
</evidence>
<keyword evidence="4" id="KW-1185">Reference proteome</keyword>
<name>A0A1X1TZL3_9MYCO</name>
<comment type="caution">
    <text evidence="3">The sequence shown here is derived from an EMBL/GenBank/DDBJ whole genome shotgun (WGS) entry which is preliminary data.</text>
</comment>
<dbReference type="InterPro" id="IPR006015">
    <property type="entry name" value="Universal_stress_UspA"/>
</dbReference>
<dbReference type="STRING" id="188915.AWC02_06055"/>
<evidence type="ECO:0000259" key="2">
    <source>
        <dbReference type="Pfam" id="PF00582"/>
    </source>
</evidence>
<dbReference type="SUPFAM" id="SSF52402">
    <property type="entry name" value="Adenine nucleotide alpha hydrolases-like"/>
    <property type="match status" value="2"/>
</dbReference>
<dbReference type="Proteomes" id="UP000193465">
    <property type="component" value="Unassembled WGS sequence"/>
</dbReference>
<gene>
    <name evidence="3" type="ORF">AWC02_06055</name>
</gene>
<reference evidence="3 4" key="1">
    <citation type="submission" date="2016-01" db="EMBL/GenBank/DDBJ databases">
        <title>The new phylogeny of the genus Mycobacterium.</title>
        <authorList>
            <person name="Tarcisio F."/>
            <person name="Conor M."/>
            <person name="Antonella G."/>
            <person name="Elisabetta G."/>
            <person name="Giulia F.S."/>
            <person name="Sara T."/>
            <person name="Anna F."/>
            <person name="Clotilde B."/>
            <person name="Roberto B."/>
            <person name="Veronica D.S."/>
            <person name="Fabio R."/>
            <person name="Monica P."/>
            <person name="Olivier J."/>
            <person name="Enrico T."/>
            <person name="Nicola S."/>
        </authorList>
    </citation>
    <scope>NUCLEOTIDE SEQUENCE [LARGE SCALE GENOMIC DNA]</scope>
    <source>
        <strain evidence="3 4">ATCC 27353</strain>
    </source>
</reference>
<dbReference type="PANTHER" id="PTHR46268">
    <property type="entry name" value="STRESS RESPONSE PROTEIN NHAX"/>
    <property type="match status" value="1"/>
</dbReference>
<dbReference type="Gene3D" id="3.40.50.620">
    <property type="entry name" value="HUPs"/>
    <property type="match status" value="2"/>
</dbReference>
<protein>
    <recommendedName>
        <fullName evidence="2">UspA domain-containing protein</fullName>
    </recommendedName>
</protein>
<evidence type="ECO:0000313" key="3">
    <source>
        <dbReference type="EMBL" id="ORV49848.1"/>
    </source>
</evidence>
<dbReference type="InterPro" id="IPR014729">
    <property type="entry name" value="Rossmann-like_a/b/a_fold"/>
</dbReference>
<dbReference type="AlphaFoldDB" id="A0A1X1TZL3"/>
<dbReference type="EMBL" id="LQOT01000021">
    <property type="protein sequence ID" value="ORV49848.1"/>
    <property type="molecule type" value="Genomic_DNA"/>
</dbReference>
<evidence type="ECO:0000313" key="4">
    <source>
        <dbReference type="Proteomes" id="UP000193465"/>
    </source>
</evidence>
<sequence>MVGIDGSEAAAHAATWAALEAGARGLPLRLVHVIAEEAAETAPTQPDLGVEYAETVLRDVDLLLREKASELKVETAMPHGPPGSALIDESREAAMVCVGSVGIGCLSRAIFGSTAAELAQGAHCPVAVIRAHGGTGAARGWIAVAVDHTPGDDLLLEHAFREAQLRDAPILAIESKPWRRVGRHTLRIEHWASRYPGVRIRLTPLRRGLPDALGQIGEPVQLAVIGKHDADDVPRIVGLPDVGVIEPAGSSVLVVRD</sequence>
<accession>A0A1X1TZL3</accession>
<dbReference type="PRINTS" id="PR01438">
    <property type="entry name" value="UNVRSLSTRESS"/>
</dbReference>
<dbReference type="InterPro" id="IPR006016">
    <property type="entry name" value="UspA"/>
</dbReference>
<organism evidence="3 4">
    <name type="scientific">Mycolicibacter engbaekii</name>
    <dbReference type="NCBI Taxonomy" id="188915"/>
    <lineage>
        <taxon>Bacteria</taxon>
        <taxon>Bacillati</taxon>
        <taxon>Actinomycetota</taxon>
        <taxon>Actinomycetes</taxon>
        <taxon>Mycobacteriales</taxon>
        <taxon>Mycobacteriaceae</taxon>
        <taxon>Mycolicibacter</taxon>
    </lineage>
</organism>
<dbReference type="Pfam" id="PF00582">
    <property type="entry name" value="Usp"/>
    <property type="match status" value="1"/>
</dbReference>
<comment type="similarity">
    <text evidence="1">Belongs to the universal stress protein A family.</text>
</comment>
<dbReference type="PANTHER" id="PTHR46268:SF6">
    <property type="entry name" value="UNIVERSAL STRESS PROTEIN UP12"/>
    <property type="match status" value="1"/>
</dbReference>